<name>A0A8H4RI84_9HELO</name>
<comment type="caution">
    <text evidence="1">The sequence shown here is derived from an EMBL/GenBank/DDBJ whole genome shotgun (WGS) entry which is preliminary data.</text>
</comment>
<reference evidence="1 2" key="1">
    <citation type="submission" date="2020-03" db="EMBL/GenBank/DDBJ databases">
        <title>Draft Genome Sequence of Cudoniella acicularis.</title>
        <authorList>
            <person name="Buettner E."/>
            <person name="Kellner H."/>
        </authorList>
    </citation>
    <scope>NUCLEOTIDE SEQUENCE [LARGE SCALE GENOMIC DNA]</scope>
    <source>
        <strain evidence="1 2">DSM 108380</strain>
    </source>
</reference>
<proteinExistence type="predicted"/>
<evidence type="ECO:0000313" key="1">
    <source>
        <dbReference type="EMBL" id="KAF4629746.1"/>
    </source>
</evidence>
<organism evidence="1 2">
    <name type="scientific">Cudoniella acicularis</name>
    <dbReference type="NCBI Taxonomy" id="354080"/>
    <lineage>
        <taxon>Eukaryota</taxon>
        <taxon>Fungi</taxon>
        <taxon>Dikarya</taxon>
        <taxon>Ascomycota</taxon>
        <taxon>Pezizomycotina</taxon>
        <taxon>Leotiomycetes</taxon>
        <taxon>Helotiales</taxon>
        <taxon>Tricladiaceae</taxon>
        <taxon>Cudoniella</taxon>
    </lineage>
</organism>
<dbReference type="OrthoDB" id="3553147at2759"/>
<dbReference type="Pfam" id="PF26639">
    <property type="entry name" value="Het-6_barrel"/>
    <property type="match status" value="1"/>
</dbReference>
<dbReference type="AlphaFoldDB" id="A0A8H4RI84"/>
<accession>A0A8H4RI84</accession>
<dbReference type="EMBL" id="JAAMPI010000633">
    <property type="protein sequence ID" value="KAF4629746.1"/>
    <property type="molecule type" value="Genomic_DNA"/>
</dbReference>
<protein>
    <submittedName>
        <fullName evidence="1">Uncharacterized protein</fullName>
    </submittedName>
</protein>
<sequence>MYSNIFHPPHYTFLNSEESMLAVLWALNAQLEAFEDACFYSRDHGKYLCNVADCLLGRSLFTTHDGHLCLAPEGAQSGDLMMVLLGCLSLMVLRPSDHDHGGHQVIGEAYCHDLSNGEALLGSLPENVEGVLQRIQIAGINERVFINRRSGSILEEDPRLGPLPPGWQSEKRGDNSRLWFWNTDMSEAEATQEDPRMTLEALRKRGMELKTFELE</sequence>
<dbReference type="Proteomes" id="UP000566819">
    <property type="component" value="Unassembled WGS sequence"/>
</dbReference>
<evidence type="ECO:0000313" key="2">
    <source>
        <dbReference type="Proteomes" id="UP000566819"/>
    </source>
</evidence>
<keyword evidence="2" id="KW-1185">Reference proteome</keyword>
<gene>
    <name evidence="1" type="ORF">G7Y89_g8396</name>
</gene>